<feature type="region of interest" description="Disordered" evidence="7">
    <location>
        <begin position="38"/>
        <end position="136"/>
    </location>
</feature>
<dbReference type="AlphaFoldDB" id="A0A1X7GJJ4"/>
<comment type="subcellular location">
    <subcellularLocation>
        <location evidence="1">Membrane</location>
        <topology evidence="1">Single-pass membrane protein</topology>
    </subcellularLocation>
</comment>
<keyword evidence="9" id="KW-1185">Reference proteome</keyword>
<keyword evidence="4" id="KW-0472">Membrane</keyword>
<evidence type="ECO:0000256" key="4">
    <source>
        <dbReference type="ARBA" id="ARBA00022475"/>
    </source>
</evidence>
<dbReference type="Pfam" id="PF07886">
    <property type="entry name" value="BA14K"/>
    <property type="match status" value="2"/>
</dbReference>
<evidence type="ECO:0000256" key="7">
    <source>
        <dbReference type="SAM" id="MobiDB-lite"/>
    </source>
</evidence>
<evidence type="ECO:0000256" key="2">
    <source>
        <dbReference type="ARBA" id="ARBA00010270"/>
    </source>
</evidence>
<organism evidence="8 9">
    <name type="scientific">Xaviernesmea oryzae</name>
    <dbReference type="NCBI Taxonomy" id="464029"/>
    <lineage>
        <taxon>Bacteria</taxon>
        <taxon>Pseudomonadati</taxon>
        <taxon>Pseudomonadota</taxon>
        <taxon>Alphaproteobacteria</taxon>
        <taxon>Hyphomicrobiales</taxon>
        <taxon>Rhizobiaceae</taxon>
        <taxon>Rhizobium/Agrobacterium group</taxon>
        <taxon>Xaviernesmea</taxon>
    </lineage>
</organism>
<evidence type="ECO:0000256" key="1">
    <source>
        <dbReference type="ARBA" id="ARBA00004167"/>
    </source>
</evidence>
<sequence length="261" mass="28604">MKPVLLLLASLVLVVLVFLSGVIITANVIAEPEPHRLANMDTPDLWTSRPKPVDTSKQRYERVAPSTPSGSVPDADKKPDVQVPGQAPAQQSAAAAPNAGNAAIDDIVTGSVNPKPAADMDPRTAGFRNPPQPAPMVSPAHAEWCYARYRSYRVEDNSYQPYSGARRQCRPPGARPGIAAVSPDDPRQEPMRHDELQPVPDETVPADDVADYTDPQMIESDTPVGAHEEWCFARYRSYRVEDNSYQPFDGSSRRQCRSPYG</sequence>
<dbReference type="Proteomes" id="UP000192903">
    <property type="component" value="Unassembled WGS sequence"/>
</dbReference>
<evidence type="ECO:0000256" key="5">
    <source>
        <dbReference type="ARBA" id="ARBA00022734"/>
    </source>
</evidence>
<feature type="compositionally biased region" description="Low complexity" evidence="7">
    <location>
        <begin position="84"/>
        <end position="103"/>
    </location>
</feature>
<keyword evidence="5" id="KW-0430">Lectin</keyword>
<gene>
    <name evidence="8" type="ORF">SAMN02982989_3955</name>
</gene>
<dbReference type="GO" id="GO:0030246">
    <property type="term" value="F:carbohydrate binding"/>
    <property type="evidence" value="ECO:0007669"/>
    <property type="project" value="UniProtKB-KW"/>
</dbReference>
<protein>
    <recommendedName>
        <fullName evidence="3">Lectin-like protein BA14k</fullName>
    </recommendedName>
</protein>
<evidence type="ECO:0000256" key="6">
    <source>
        <dbReference type="ARBA" id="ARBA00025321"/>
    </source>
</evidence>
<keyword evidence="4" id="KW-1003">Cell membrane</keyword>
<feature type="region of interest" description="Disordered" evidence="7">
    <location>
        <begin position="163"/>
        <end position="209"/>
    </location>
</feature>
<dbReference type="GO" id="GO:0016020">
    <property type="term" value="C:membrane"/>
    <property type="evidence" value="ECO:0007669"/>
    <property type="project" value="UniProtKB-SubCell"/>
</dbReference>
<dbReference type="RefSeq" id="WP_085424581.1">
    <property type="nucleotide sequence ID" value="NZ_FXAF01000011.1"/>
</dbReference>
<comment type="similarity">
    <text evidence="2">Belongs to the BA14k family.</text>
</comment>
<feature type="compositionally biased region" description="Basic and acidic residues" evidence="7">
    <location>
        <begin position="51"/>
        <end position="62"/>
    </location>
</feature>
<proteinExistence type="inferred from homology"/>
<name>A0A1X7GJJ4_9HYPH</name>
<evidence type="ECO:0000313" key="8">
    <source>
        <dbReference type="EMBL" id="SMF70660.1"/>
    </source>
</evidence>
<reference evidence="9" key="1">
    <citation type="submission" date="2017-04" db="EMBL/GenBank/DDBJ databases">
        <authorList>
            <person name="Varghese N."/>
            <person name="Submissions S."/>
        </authorList>
    </citation>
    <scope>NUCLEOTIDE SEQUENCE [LARGE SCALE GENOMIC DNA]</scope>
    <source>
        <strain evidence="9">B4P</strain>
    </source>
</reference>
<dbReference type="EMBL" id="FXAF01000011">
    <property type="protein sequence ID" value="SMF70660.1"/>
    <property type="molecule type" value="Genomic_DNA"/>
</dbReference>
<accession>A0A1X7GJJ4</accession>
<dbReference type="OrthoDB" id="8117189at2"/>
<evidence type="ECO:0000313" key="9">
    <source>
        <dbReference type="Proteomes" id="UP000192903"/>
    </source>
</evidence>
<dbReference type="InterPro" id="IPR012413">
    <property type="entry name" value="BA14K"/>
</dbReference>
<comment type="function">
    <text evidence="6">Has immunoglobulin-binding and hemagglutination properties, and can bind to mannose. Essential for virulence. May be involved in LPS biosynthesis or polysaccharide transport.</text>
</comment>
<feature type="compositionally biased region" description="Basic and acidic residues" evidence="7">
    <location>
        <begin position="184"/>
        <end position="196"/>
    </location>
</feature>
<evidence type="ECO:0000256" key="3">
    <source>
        <dbReference type="ARBA" id="ARBA00020552"/>
    </source>
</evidence>